<dbReference type="PANTHER" id="PTHR33325:SF11">
    <property type="entry name" value="COLD SHOCK DOMAIN-CONTAINING PROTEIN 4-LIKE"/>
    <property type="match status" value="1"/>
</dbReference>
<dbReference type="PROSITE" id="PS50158">
    <property type="entry name" value="ZF_CCHC"/>
    <property type="match status" value="1"/>
</dbReference>
<evidence type="ECO:0000256" key="1">
    <source>
        <dbReference type="PROSITE-ProRule" id="PRU00047"/>
    </source>
</evidence>
<reference evidence="4" key="1">
    <citation type="journal article" date="2014" name="Nat. Genet.">
        <title>The genome of the stress-tolerant wild tomato species Solanum pennellii.</title>
        <authorList>
            <person name="Bolger A."/>
            <person name="Scossa F."/>
            <person name="Bolger M.E."/>
            <person name="Lanz C."/>
            <person name="Maumus F."/>
            <person name="Tohge T."/>
            <person name="Quesneville H."/>
            <person name="Alseekh S."/>
            <person name="Sorensen I."/>
            <person name="Lichtenstein G."/>
            <person name="Fich E.A."/>
            <person name="Conte M."/>
            <person name="Keller H."/>
            <person name="Schneeberger K."/>
            <person name="Schwacke R."/>
            <person name="Ofner I."/>
            <person name="Vrebalov J."/>
            <person name="Xu Y."/>
            <person name="Osorio S."/>
            <person name="Aflitos S.A."/>
            <person name="Schijlen E."/>
            <person name="Jimenez-Gomez J.M."/>
            <person name="Ryngajllo M."/>
            <person name="Kimura S."/>
            <person name="Kumar R."/>
            <person name="Koenig D."/>
            <person name="Headland L.R."/>
            <person name="Maloof J.N."/>
            <person name="Sinha N."/>
            <person name="van Ham R.C."/>
            <person name="Lankhorst R.K."/>
            <person name="Mao L."/>
            <person name="Vogel A."/>
            <person name="Arsova B."/>
            <person name="Panstruga R."/>
            <person name="Fei Z."/>
            <person name="Rose J.K."/>
            <person name="Zamir D."/>
            <person name="Carrari F."/>
            <person name="Giovannoni J.J."/>
            <person name="Weigel D."/>
            <person name="Usadel B."/>
            <person name="Fernie A.R."/>
        </authorList>
    </citation>
    <scope>NUCLEOTIDE SEQUENCE [LARGE SCALE GENOMIC DNA]</scope>
    <source>
        <strain evidence="4">cv. LA0716</strain>
    </source>
</reference>
<evidence type="ECO:0000313" key="5">
    <source>
        <dbReference type="RefSeq" id="XP_015060214.1"/>
    </source>
</evidence>
<organism evidence="4 5">
    <name type="scientific">Solanum pennellii</name>
    <name type="common">Tomato</name>
    <name type="synonym">Lycopersicon pennellii</name>
    <dbReference type="NCBI Taxonomy" id="28526"/>
    <lineage>
        <taxon>Eukaryota</taxon>
        <taxon>Viridiplantae</taxon>
        <taxon>Streptophyta</taxon>
        <taxon>Embryophyta</taxon>
        <taxon>Tracheophyta</taxon>
        <taxon>Spermatophyta</taxon>
        <taxon>Magnoliopsida</taxon>
        <taxon>eudicotyledons</taxon>
        <taxon>Gunneridae</taxon>
        <taxon>Pentapetalae</taxon>
        <taxon>asterids</taxon>
        <taxon>lamiids</taxon>
        <taxon>Solanales</taxon>
        <taxon>Solanaceae</taxon>
        <taxon>Solanoideae</taxon>
        <taxon>Solaneae</taxon>
        <taxon>Solanum</taxon>
        <taxon>Solanum subgen. Lycopersicon</taxon>
    </lineage>
</organism>
<gene>
    <name evidence="5" type="primary">LOC107006081</name>
</gene>
<dbReference type="SUPFAM" id="SSF57756">
    <property type="entry name" value="Retrovirus zinc finger-like domains"/>
    <property type="match status" value="1"/>
</dbReference>
<keyword evidence="1" id="KW-0479">Metal-binding</keyword>
<evidence type="ECO:0000313" key="4">
    <source>
        <dbReference type="Proteomes" id="UP000694930"/>
    </source>
</evidence>
<keyword evidence="4" id="KW-1185">Reference proteome</keyword>
<feature type="compositionally biased region" description="Basic and acidic residues" evidence="2">
    <location>
        <begin position="199"/>
        <end position="208"/>
    </location>
</feature>
<dbReference type="SMART" id="SM00343">
    <property type="entry name" value="ZnF_C2HC"/>
    <property type="match status" value="1"/>
</dbReference>
<dbReference type="Proteomes" id="UP000694930">
    <property type="component" value="Chromosome 12"/>
</dbReference>
<dbReference type="RefSeq" id="XP_015060214.1">
    <property type="nucleotide sequence ID" value="XM_015204728.1"/>
</dbReference>
<feature type="domain" description="CCHC-type" evidence="3">
    <location>
        <begin position="239"/>
        <end position="253"/>
    </location>
</feature>
<dbReference type="GeneID" id="107006081"/>
<dbReference type="Pfam" id="PF00098">
    <property type="entry name" value="zf-CCHC"/>
    <property type="match status" value="1"/>
</dbReference>
<sequence>MANLTKLEFTALQSLGRNYLSWVLDAEIHLDAMGLGDTIKEENKASNQNIARAMIFLRHHLDEILKIEYLTVKDPLVLWKNLKERFDHLKMVIHPKARYDWMHLRLQDFKSIHEYNSAMFRITSQLKLCGETQQYREKGFKKYSGLISHLFVAEQNNDLLLKNHENRPTGSESLPEVNEAYAHHARRGKGCGPNRGRGRGRDRDRNYGQERNSIPGINHSSNKKEKRKDEKREATREGCFRCGGRGHYARDCRTPKHLVEI</sequence>
<protein>
    <submittedName>
        <fullName evidence="5">Uncharacterized protein LOC107006081</fullName>
    </submittedName>
</protein>
<dbReference type="InterPro" id="IPR001878">
    <property type="entry name" value="Znf_CCHC"/>
</dbReference>
<feature type="region of interest" description="Disordered" evidence="2">
    <location>
        <begin position="182"/>
        <end position="235"/>
    </location>
</feature>
<name>A0ABM1FQI6_SOLPN</name>
<dbReference type="InterPro" id="IPR036875">
    <property type="entry name" value="Znf_CCHC_sf"/>
</dbReference>
<reference evidence="5" key="2">
    <citation type="submission" date="2025-08" db="UniProtKB">
        <authorList>
            <consortium name="RefSeq"/>
        </authorList>
    </citation>
    <scope>IDENTIFICATION</scope>
</reference>
<keyword evidence="1" id="KW-0863">Zinc-finger</keyword>
<evidence type="ECO:0000256" key="2">
    <source>
        <dbReference type="SAM" id="MobiDB-lite"/>
    </source>
</evidence>
<evidence type="ECO:0000259" key="3">
    <source>
        <dbReference type="PROSITE" id="PS50158"/>
    </source>
</evidence>
<dbReference type="Gene3D" id="4.10.60.10">
    <property type="entry name" value="Zinc finger, CCHC-type"/>
    <property type="match status" value="1"/>
</dbReference>
<proteinExistence type="predicted"/>
<accession>A0ABM1FQI6</accession>
<dbReference type="PANTHER" id="PTHR33325">
    <property type="entry name" value="ZINC FINGER, CCHC-TYPE-RELATED"/>
    <property type="match status" value="1"/>
</dbReference>
<keyword evidence="1" id="KW-0862">Zinc</keyword>